<evidence type="ECO:0000313" key="1">
    <source>
        <dbReference type="EMBL" id="CEK73624.1"/>
    </source>
</evidence>
<organism evidence="2">
    <name type="scientific">Arion vulgaris</name>
    <dbReference type="NCBI Taxonomy" id="1028688"/>
    <lineage>
        <taxon>Eukaryota</taxon>
        <taxon>Metazoa</taxon>
        <taxon>Spiralia</taxon>
        <taxon>Lophotrochozoa</taxon>
        <taxon>Mollusca</taxon>
        <taxon>Gastropoda</taxon>
        <taxon>Heterobranchia</taxon>
        <taxon>Euthyneura</taxon>
        <taxon>Panpulmonata</taxon>
        <taxon>Eupulmonata</taxon>
        <taxon>Stylommatophora</taxon>
        <taxon>Helicina</taxon>
        <taxon>Arionoidea</taxon>
        <taxon>Arionidae</taxon>
        <taxon>Arion</taxon>
    </lineage>
</organism>
<dbReference type="EMBL" id="HACG01026760">
    <property type="protein sequence ID" value="CEK73625.1"/>
    <property type="molecule type" value="Transcribed_RNA"/>
</dbReference>
<proteinExistence type="predicted"/>
<dbReference type="EMBL" id="HACG01026759">
    <property type="protein sequence ID" value="CEK73624.1"/>
    <property type="molecule type" value="Transcribed_RNA"/>
</dbReference>
<gene>
    <name evidence="2" type="primary">ORF87545</name>
    <name evidence="1" type="synonym">ORF87540</name>
</gene>
<accession>A0A0B7A0Z3</accession>
<protein>
    <submittedName>
        <fullName evidence="2">Uncharacterized protein</fullName>
    </submittedName>
</protein>
<evidence type="ECO:0000313" key="2">
    <source>
        <dbReference type="EMBL" id="CEK73625.1"/>
    </source>
</evidence>
<sequence>MVTNTTEIGSMVTDAAKWFLCVKELFGAELLRNQGYHKPDLTRTVHRWTKPQSRPHRLGQACSG</sequence>
<name>A0A0B7A0Z3_9EUPU</name>
<reference evidence="2" key="1">
    <citation type="submission" date="2014-12" db="EMBL/GenBank/DDBJ databases">
        <title>Insight into the proteome of Arion vulgaris.</title>
        <authorList>
            <person name="Aradska J."/>
            <person name="Bulat T."/>
            <person name="Smidak R."/>
            <person name="Sarate P."/>
            <person name="Gangsoo J."/>
            <person name="Sialana F."/>
            <person name="Bilban M."/>
            <person name="Lubec G."/>
        </authorList>
    </citation>
    <scope>NUCLEOTIDE SEQUENCE</scope>
    <source>
        <tissue evidence="2">Skin</tissue>
    </source>
</reference>
<dbReference type="AlphaFoldDB" id="A0A0B7A0Z3"/>